<protein>
    <submittedName>
        <fullName evidence="2">Universal stress protein</fullName>
    </submittedName>
</protein>
<comment type="similarity">
    <text evidence="1">Belongs to the universal stress protein A family.</text>
</comment>
<evidence type="ECO:0000256" key="1">
    <source>
        <dbReference type="ARBA" id="ARBA00008791"/>
    </source>
</evidence>
<dbReference type="GO" id="GO:0001666">
    <property type="term" value="P:response to hypoxia"/>
    <property type="evidence" value="ECO:0007669"/>
    <property type="project" value="UniProtKB-ARBA"/>
</dbReference>
<dbReference type="SUPFAM" id="SSF52402">
    <property type="entry name" value="Adenine nucleotide alpha hydrolases-like"/>
    <property type="match status" value="2"/>
</dbReference>
<keyword evidence="3" id="KW-1185">Reference proteome</keyword>
<dbReference type="InterPro" id="IPR006016">
    <property type="entry name" value="UspA"/>
</dbReference>
<dbReference type="InterPro" id="IPR006015">
    <property type="entry name" value="Universal_stress_UspA"/>
</dbReference>
<reference evidence="2 3" key="1">
    <citation type="journal article" date="2019" name="Emerg. Microbes Infect.">
        <title>Comprehensive subspecies identification of 175 nontuberculous mycobacteria species based on 7547 genomic profiles.</title>
        <authorList>
            <person name="Matsumoto Y."/>
            <person name="Kinjo T."/>
            <person name="Motooka D."/>
            <person name="Nabeya D."/>
            <person name="Jung N."/>
            <person name="Uechi K."/>
            <person name="Horii T."/>
            <person name="Iida T."/>
            <person name="Fujita J."/>
            <person name="Nakamura S."/>
        </authorList>
    </citation>
    <scope>NUCLEOTIDE SEQUENCE [LARGE SCALE GENOMIC DNA]</scope>
    <source>
        <strain evidence="2 3">JCM 14742</strain>
    </source>
</reference>
<dbReference type="Proteomes" id="UP000467105">
    <property type="component" value="Chromosome"/>
</dbReference>
<name>A0A7I7YU32_9MYCO</name>
<dbReference type="Gene3D" id="3.40.50.620">
    <property type="entry name" value="HUPs"/>
    <property type="match status" value="2"/>
</dbReference>
<dbReference type="PRINTS" id="PR01438">
    <property type="entry name" value="UNVRSLSTRESS"/>
</dbReference>
<dbReference type="InterPro" id="IPR014729">
    <property type="entry name" value="Rossmann-like_a/b/a_fold"/>
</dbReference>
<evidence type="ECO:0000313" key="3">
    <source>
        <dbReference type="Proteomes" id="UP000467105"/>
    </source>
</evidence>
<organism evidence="2 3">
    <name type="scientific">Mycobacterium parmense</name>
    <dbReference type="NCBI Taxonomy" id="185642"/>
    <lineage>
        <taxon>Bacteria</taxon>
        <taxon>Bacillati</taxon>
        <taxon>Actinomycetota</taxon>
        <taxon>Actinomycetes</taxon>
        <taxon>Mycobacteriales</taxon>
        <taxon>Mycobacteriaceae</taxon>
        <taxon>Mycobacterium</taxon>
        <taxon>Mycobacterium simiae complex</taxon>
    </lineage>
</organism>
<evidence type="ECO:0000313" key="2">
    <source>
        <dbReference type="EMBL" id="BBZ45375.1"/>
    </source>
</evidence>
<dbReference type="CDD" id="cd23661">
    <property type="entry name" value="USP_Rv2623_repeat2"/>
    <property type="match status" value="1"/>
</dbReference>
<dbReference type="FunFam" id="3.40.50.620:FF:000123">
    <property type="entry name" value="Universal stress protein family"/>
    <property type="match status" value="1"/>
</dbReference>
<dbReference type="RefSeq" id="WP_085267766.1">
    <property type="nucleotide sequence ID" value="NZ_AP022614.1"/>
</dbReference>
<dbReference type="AlphaFoldDB" id="A0A7I7YU32"/>
<proteinExistence type="inferred from homology"/>
<dbReference type="EMBL" id="AP022614">
    <property type="protein sequence ID" value="BBZ45375.1"/>
    <property type="molecule type" value="Genomic_DNA"/>
</dbReference>
<sequence length="295" mass="30923">MSESVKRHGIVAGVDGSAASGAAVCWAARDAAMRHVPLTIVHAVNAAVPMYPAIPLSTGVAVWQQEEGRHVLERSVKIAEDAIRKQRGIEIRTELHCAPPAPTLAALSAEAELLVVGSAGHGAVARLVLGSVSSSVVRSAHCPVAVIRDEDPLMPHPQQAPVLVGIDGSPASEAATAIAFDEASRRGVELLAVHAWSDVDVFELPGLDWSAVESDAERSLAERLAGWQERYPDVAVHRILVSDRPARQLIEKSESAQLVVVGSHGRGGLSGALLGSVSNAVVHSVRMPVIVARCS</sequence>
<dbReference type="OrthoDB" id="3174546at2"/>
<gene>
    <name evidence="2" type="ORF">MPRM_26560</name>
</gene>
<accession>A0A7I7YU32</accession>
<dbReference type="PANTHER" id="PTHR46268">
    <property type="entry name" value="STRESS RESPONSE PROTEIN NHAX"/>
    <property type="match status" value="1"/>
</dbReference>
<dbReference type="PANTHER" id="PTHR46268:SF6">
    <property type="entry name" value="UNIVERSAL STRESS PROTEIN UP12"/>
    <property type="match status" value="1"/>
</dbReference>
<dbReference type="Pfam" id="PF00582">
    <property type="entry name" value="Usp"/>
    <property type="match status" value="2"/>
</dbReference>